<dbReference type="PANTHER" id="PTHR11319">
    <property type="entry name" value="G PROTEIN-COUPLED RECEPTOR-RELATED"/>
    <property type="match status" value="1"/>
</dbReference>
<protein>
    <submittedName>
        <fullName evidence="2">Uncharacterized protein</fullName>
    </submittedName>
</protein>
<keyword evidence="1" id="KW-0812">Transmembrane</keyword>
<accession>A0AAD1X6N5</accession>
<feature type="transmembrane region" description="Helical" evidence="1">
    <location>
        <begin position="743"/>
        <end position="763"/>
    </location>
</feature>
<dbReference type="InterPro" id="IPR011050">
    <property type="entry name" value="Pectin_lyase_fold/virulence"/>
</dbReference>
<evidence type="ECO:0000313" key="2">
    <source>
        <dbReference type="EMBL" id="CAI2365113.1"/>
    </source>
</evidence>
<gene>
    <name evidence="2" type="ORF">ECRASSUSDP1_LOCUS6463</name>
</gene>
<comment type="caution">
    <text evidence="2">The sequence shown here is derived from an EMBL/GenBank/DDBJ whole genome shotgun (WGS) entry which is preliminary data.</text>
</comment>
<feature type="transmembrane region" description="Helical" evidence="1">
    <location>
        <begin position="775"/>
        <end position="795"/>
    </location>
</feature>
<keyword evidence="1" id="KW-1133">Transmembrane helix</keyword>
<name>A0AAD1X6N5_EUPCR</name>
<feature type="transmembrane region" description="Helical" evidence="1">
    <location>
        <begin position="969"/>
        <end position="987"/>
    </location>
</feature>
<evidence type="ECO:0000313" key="3">
    <source>
        <dbReference type="Proteomes" id="UP001295684"/>
    </source>
</evidence>
<feature type="transmembrane region" description="Helical" evidence="1">
    <location>
        <begin position="842"/>
        <end position="865"/>
    </location>
</feature>
<keyword evidence="1" id="KW-0472">Membrane</keyword>
<dbReference type="EMBL" id="CAMPGE010006266">
    <property type="protein sequence ID" value="CAI2365113.1"/>
    <property type="molecule type" value="Genomic_DNA"/>
</dbReference>
<reference evidence="2" key="1">
    <citation type="submission" date="2023-07" db="EMBL/GenBank/DDBJ databases">
        <authorList>
            <consortium name="AG Swart"/>
            <person name="Singh M."/>
            <person name="Singh A."/>
            <person name="Seah K."/>
            <person name="Emmerich C."/>
        </authorList>
    </citation>
    <scope>NUCLEOTIDE SEQUENCE</scope>
    <source>
        <strain evidence="2">DP1</strain>
    </source>
</reference>
<dbReference type="SUPFAM" id="SSF51126">
    <property type="entry name" value="Pectin lyase-like"/>
    <property type="match status" value="1"/>
</dbReference>
<dbReference type="AlphaFoldDB" id="A0AAD1X6N5"/>
<dbReference type="SUPFAM" id="SSF57184">
    <property type="entry name" value="Growth factor receptor domain"/>
    <property type="match status" value="1"/>
</dbReference>
<dbReference type="InterPro" id="IPR009030">
    <property type="entry name" value="Growth_fac_rcpt_cys_sf"/>
</dbReference>
<feature type="transmembrane region" description="Helical" evidence="1">
    <location>
        <begin position="1068"/>
        <end position="1092"/>
    </location>
</feature>
<feature type="transmembrane region" description="Helical" evidence="1">
    <location>
        <begin position="1045"/>
        <end position="1062"/>
    </location>
</feature>
<feature type="transmembrane region" description="Helical" evidence="1">
    <location>
        <begin position="877"/>
        <end position="895"/>
    </location>
</feature>
<dbReference type="Proteomes" id="UP001295684">
    <property type="component" value="Unassembled WGS sequence"/>
</dbReference>
<dbReference type="PANTHER" id="PTHR11319:SF35">
    <property type="entry name" value="OUTER MEMBRANE PROTEIN PMPC-RELATED"/>
    <property type="match status" value="1"/>
</dbReference>
<organism evidence="2 3">
    <name type="scientific">Euplotes crassus</name>
    <dbReference type="NCBI Taxonomy" id="5936"/>
    <lineage>
        <taxon>Eukaryota</taxon>
        <taxon>Sar</taxon>
        <taxon>Alveolata</taxon>
        <taxon>Ciliophora</taxon>
        <taxon>Intramacronucleata</taxon>
        <taxon>Spirotrichea</taxon>
        <taxon>Hypotrichia</taxon>
        <taxon>Euplotida</taxon>
        <taxon>Euplotidae</taxon>
        <taxon>Moneuplotes</taxon>
    </lineage>
</organism>
<feature type="transmembrane region" description="Helical" evidence="1">
    <location>
        <begin position="933"/>
        <end position="957"/>
    </location>
</feature>
<dbReference type="CDD" id="cd00185">
    <property type="entry name" value="TNFRSF"/>
    <property type="match status" value="1"/>
</dbReference>
<evidence type="ECO:0000256" key="1">
    <source>
        <dbReference type="SAM" id="Phobius"/>
    </source>
</evidence>
<keyword evidence="3" id="KW-1185">Reference proteome</keyword>
<feature type="transmembrane region" description="Helical" evidence="1">
    <location>
        <begin position="999"/>
        <end position="1025"/>
    </location>
</feature>
<sequence length="1198" mass="136090">MFQSLQCNFQKYIRPLIGVGSKVIVEISNSSIHHISSAFESIAYVISPNSVLSFVDCNFYSNSAISGGVFQINSKSSITCHRCNITDNFAFSGGVISSSLGGSFMFTDSFISHNYAFATPIAVISESDESSVISNCNISENFRVSEDYIKNEHLMQNHIPSSFREYVNDHSELFLQSESSSMFSLMAAELTINNETRIMNQSNIVSSINSNINIQQMIILNGEPDTALFRFIESNVTVEKLEVDGTTQRKDTNSFIFSLIDSQFTFINSRIYNIGLPIISSTLSNTEISNLTIDSVNSTRSLFKIWVKTVAKIEGVKINSVQTNSSIFSITDSTIKEIKDIYITNIPIKAFEIFKSEVMLIENVNMINISRGIHFCESNVTQLTLSTFESCGSENLPEGAALLIEQSNATITQSVFRNNKADMGGAISIKCNIGTACHTLIVQNNFSSNSARVQGGAINYNYNQPELVGLIHESNSAPYGPDIGSYAADFIFKATNTSVLHMDQVGSGIYLDHNIEIQIIDHEYQVMNQINENVLRISPHWGNYFNQHAPDNLGVLGIDTAKIVNGAANFSNIALVAPPGQTNITFHLFYSEFDYTKIIVLNEVSEDEISEHFPHIVANFRFCQPGEMQADQKCVQCDSLTYSLDWNQTYCANCVSNADCLGQQQISVQKGYWRNSTNSTSIVECLRSEACLGGYHPENTHPVKCSEGYYGVLCSQCQVTLDSKYYQERNFKCTKCPSKIVNAIQVFCYQILVLIFLFVMIIVNFKKKDENQLSILMRILTNYIQLISAVMMFQIDFSATMSQMFRESGRVNSADSSFFSFDCFLEDYELKLFAPNTVILKLSLYVFLPLIILAIIMTKAFLFRVVMHFTKPYKKYCMKRLFVISVLSIMILMHPNMVYESLRIFQCVKVDANDYRMIMNMDNHCYSSDHIKWILIIGIPLMATWVITFPVCINIILYKHRANLHEHFVYKYFLIVYQGLKPSSFYWEGVNSLRKTMVVALSVFLSTYDPHYKVLFSIVWLFAILKIQQAMKPYKNNENNKIDELAIVAGIITIYYGIVFIQEQTRTPALRFLSLCVILIGNAAFLLQWTYLVCKDRNYSNKCFRTFMKIFAFVLCKEFESPLVEPRPKLKSKKDIIVKKRVYGRKYKRNKASRKSRFKPKSDTLVESSRKNVENYTKFPGMHCKIMMHSVLSNLSLT</sequence>
<proteinExistence type="predicted"/>